<feature type="region of interest" description="Disordered" evidence="1">
    <location>
        <begin position="323"/>
        <end position="351"/>
    </location>
</feature>
<gene>
    <name evidence="2" type="ORF">PV06_09628</name>
</gene>
<protein>
    <submittedName>
        <fullName evidence="2">Uncharacterized protein</fullName>
    </submittedName>
</protein>
<feature type="region of interest" description="Disordered" evidence="1">
    <location>
        <begin position="266"/>
        <end position="289"/>
    </location>
</feature>
<feature type="compositionally biased region" description="Low complexity" evidence="1">
    <location>
        <begin position="113"/>
        <end position="145"/>
    </location>
</feature>
<feature type="compositionally biased region" description="Polar residues" evidence="1">
    <location>
        <begin position="200"/>
        <end position="209"/>
    </location>
</feature>
<feature type="compositionally biased region" description="Low complexity" evidence="1">
    <location>
        <begin position="24"/>
        <end position="37"/>
    </location>
</feature>
<dbReference type="VEuPathDB" id="FungiDB:PV06_09628"/>
<dbReference type="HOGENOM" id="CLU_038508_2_0_1"/>
<dbReference type="RefSeq" id="XP_016258893.1">
    <property type="nucleotide sequence ID" value="XM_016411086.1"/>
</dbReference>
<dbReference type="AlphaFoldDB" id="A0A0D2BML7"/>
<dbReference type="EMBL" id="KN847341">
    <property type="protein sequence ID" value="KIW38677.1"/>
    <property type="molecule type" value="Genomic_DNA"/>
</dbReference>
<evidence type="ECO:0000313" key="3">
    <source>
        <dbReference type="Proteomes" id="UP000053342"/>
    </source>
</evidence>
<dbReference type="OrthoDB" id="5401654at2759"/>
<organism evidence="2 3">
    <name type="scientific">Exophiala oligosperma</name>
    <dbReference type="NCBI Taxonomy" id="215243"/>
    <lineage>
        <taxon>Eukaryota</taxon>
        <taxon>Fungi</taxon>
        <taxon>Dikarya</taxon>
        <taxon>Ascomycota</taxon>
        <taxon>Pezizomycotina</taxon>
        <taxon>Eurotiomycetes</taxon>
        <taxon>Chaetothyriomycetidae</taxon>
        <taxon>Chaetothyriales</taxon>
        <taxon>Herpotrichiellaceae</taxon>
        <taxon>Exophiala</taxon>
    </lineage>
</organism>
<name>A0A0D2BML7_9EURO</name>
<dbReference type="PANTHER" id="PTHR39610">
    <property type="entry name" value="BZIP DOMAIN-CONTAINING PROTEIN-RELATED"/>
    <property type="match status" value="1"/>
</dbReference>
<dbReference type="PANTHER" id="PTHR39610:SF1">
    <property type="match status" value="1"/>
</dbReference>
<accession>A0A0D2BML7</accession>
<sequence length="351" mass="36661">MAPDLNSIPRSPRNGPNPQHTVHPPSSQSASRRTSTQMPPPPLPRSESSLPSSPRPAQATMIDNTGVGIGPGPIRHPRPLTAAELHLELEKEQESIVNRLTRELSALRAQTASVASTTSSTSDHFFSSSDPYTSTGTGTTIIPTTTRRHRSSSNLSARSARSIRDNLASAGHTSVSGVAAPRDQSSRPSMELTRERPDMSRQNSMSTSVSGLGMGFRSSSMTGSPHLTQQGVGSNMSPYSAAGGGYPHRSSVSSNNQAAIATSVVGSEAGTGHPRSPSATNTGGGSSAAAAMRYEEAALQRAELEAVKRENEILRARVKELEKSLSKVNESTSEAVGPAARSTPTPSAPAP</sequence>
<dbReference type="GeneID" id="27361702"/>
<reference evidence="2 3" key="1">
    <citation type="submission" date="2015-01" db="EMBL/GenBank/DDBJ databases">
        <title>The Genome Sequence of Exophiala oligosperma CBS72588.</title>
        <authorList>
            <consortium name="The Broad Institute Genomics Platform"/>
            <person name="Cuomo C."/>
            <person name="de Hoog S."/>
            <person name="Gorbushina A."/>
            <person name="Stielow B."/>
            <person name="Teixiera M."/>
            <person name="Abouelleil A."/>
            <person name="Chapman S.B."/>
            <person name="Priest M."/>
            <person name="Young S.K."/>
            <person name="Wortman J."/>
            <person name="Nusbaum C."/>
            <person name="Birren B."/>
        </authorList>
    </citation>
    <scope>NUCLEOTIDE SEQUENCE [LARGE SCALE GENOMIC DNA]</scope>
    <source>
        <strain evidence="2 3">CBS 72588</strain>
    </source>
</reference>
<proteinExistence type="predicted"/>
<keyword evidence="3" id="KW-1185">Reference proteome</keyword>
<evidence type="ECO:0000256" key="1">
    <source>
        <dbReference type="SAM" id="MobiDB-lite"/>
    </source>
</evidence>
<feature type="region of interest" description="Disordered" evidence="1">
    <location>
        <begin position="1"/>
        <end position="78"/>
    </location>
</feature>
<dbReference type="STRING" id="215243.A0A0D2BML7"/>
<feature type="region of interest" description="Disordered" evidence="1">
    <location>
        <begin position="113"/>
        <end position="209"/>
    </location>
</feature>
<dbReference type="Proteomes" id="UP000053342">
    <property type="component" value="Unassembled WGS sequence"/>
</dbReference>
<evidence type="ECO:0000313" key="2">
    <source>
        <dbReference type="EMBL" id="KIW38677.1"/>
    </source>
</evidence>
<feature type="compositionally biased region" description="Low complexity" evidence="1">
    <location>
        <begin position="45"/>
        <end position="56"/>
    </location>
</feature>